<reference evidence="2 3" key="1">
    <citation type="submission" date="2019-07" db="EMBL/GenBank/DDBJ databases">
        <title>Rhodococcus cavernicolus sp. nov., isolated from a cave.</title>
        <authorList>
            <person name="Lee S.D."/>
        </authorList>
    </citation>
    <scope>NUCLEOTIDE SEQUENCE [LARGE SCALE GENOMIC DNA]</scope>
    <source>
        <strain evidence="2 3">C1-24</strain>
    </source>
</reference>
<organism evidence="2 3">
    <name type="scientific">Antrihabitans cavernicola</name>
    <dbReference type="NCBI Taxonomy" id="2495913"/>
    <lineage>
        <taxon>Bacteria</taxon>
        <taxon>Bacillati</taxon>
        <taxon>Actinomycetota</taxon>
        <taxon>Actinomycetes</taxon>
        <taxon>Mycobacteriales</taxon>
        <taxon>Nocardiaceae</taxon>
        <taxon>Antrihabitans</taxon>
    </lineage>
</organism>
<dbReference type="Proteomes" id="UP000322244">
    <property type="component" value="Unassembled WGS sequence"/>
</dbReference>
<keyword evidence="3" id="KW-1185">Reference proteome</keyword>
<feature type="region of interest" description="Disordered" evidence="1">
    <location>
        <begin position="60"/>
        <end position="81"/>
    </location>
</feature>
<feature type="region of interest" description="Disordered" evidence="1">
    <location>
        <begin position="1"/>
        <end position="23"/>
    </location>
</feature>
<evidence type="ECO:0000313" key="3">
    <source>
        <dbReference type="Proteomes" id="UP000322244"/>
    </source>
</evidence>
<dbReference type="AlphaFoldDB" id="A0A5A7S8D1"/>
<sequence length="149" mass="16568">MTTTGRPVSELSDEELESQGKQAHETRNWVFLHGTAEQFANHTTRMLALEQEYLLRYPKRTWQGSGGAPSAPAEGDNPGEEPTIALLRRLADQPDGRMHKLELHQVARECGVPRERLAALYNSDPPMITADRADRVITEHGRAAVSNAD</sequence>
<evidence type="ECO:0000313" key="2">
    <source>
        <dbReference type="EMBL" id="KAA0020036.1"/>
    </source>
</evidence>
<dbReference type="InterPro" id="IPR046156">
    <property type="entry name" value="DUF6158"/>
</dbReference>
<evidence type="ECO:0000256" key="1">
    <source>
        <dbReference type="SAM" id="MobiDB-lite"/>
    </source>
</evidence>
<dbReference type="Pfam" id="PF19655">
    <property type="entry name" value="DUF6158"/>
    <property type="match status" value="1"/>
</dbReference>
<accession>A0A5A7S8D1</accession>
<proteinExistence type="predicted"/>
<protein>
    <submittedName>
        <fullName evidence="2">Uncharacterized protein</fullName>
    </submittedName>
</protein>
<name>A0A5A7S8D1_9NOCA</name>
<comment type="caution">
    <text evidence="2">The sequence shown here is derived from an EMBL/GenBank/DDBJ whole genome shotgun (WGS) entry which is preliminary data.</text>
</comment>
<dbReference type="RefSeq" id="WP_149432417.1">
    <property type="nucleotide sequence ID" value="NZ_VLNY01000014.1"/>
</dbReference>
<gene>
    <name evidence="2" type="ORF">FOY51_21990</name>
</gene>
<dbReference type="EMBL" id="VLNY01000014">
    <property type="protein sequence ID" value="KAA0020036.1"/>
    <property type="molecule type" value="Genomic_DNA"/>
</dbReference>
<dbReference type="OrthoDB" id="4859584at2"/>